<evidence type="ECO:0000313" key="3">
    <source>
        <dbReference type="Proteomes" id="UP000257080"/>
    </source>
</evidence>
<keyword evidence="1" id="KW-0472">Membrane</keyword>
<comment type="caution">
    <text evidence="2">The sequence shown here is derived from an EMBL/GenBank/DDBJ whole genome shotgun (WGS) entry which is preliminary data.</text>
</comment>
<reference evidence="2 3" key="1">
    <citation type="submission" date="2017-04" db="EMBL/GenBank/DDBJ databases">
        <title>Comparative genome analysis of Subtercola boreus.</title>
        <authorList>
            <person name="Cho Y.-J."/>
            <person name="Cho A."/>
            <person name="Kim O.-S."/>
            <person name="Lee J.-I."/>
        </authorList>
    </citation>
    <scope>NUCLEOTIDE SEQUENCE [LARGE SCALE GENOMIC DNA]</scope>
    <source>
        <strain evidence="2 3">P28004</strain>
    </source>
</reference>
<dbReference type="Proteomes" id="UP000257080">
    <property type="component" value="Unassembled WGS sequence"/>
</dbReference>
<proteinExistence type="predicted"/>
<dbReference type="AlphaFoldDB" id="A0A3E0WD02"/>
<sequence length="71" mass="7959">MWILRAIALCVAAVGVWLDFTAPSDAMGIFLVDDLGQLPPGFWQPVLGTFLVILAIFIFFQTLPRLHDKDR</sequence>
<keyword evidence="1" id="KW-1133">Transmembrane helix</keyword>
<evidence type="ECO:0000256" key="1">
    <source>
        <dbReference type="SAM" id="Phobius"/>
    </source>
</evidence>
<feature type="transmembrane region" description="Helical" evidence="1">
    <location>
        <begin position="42"/>
        <end position="63"/>
    </location>
</feature>
<name>A0A3E0WD02_9MICO</name>
<protein>
    <submittedName>
        <fullName evidence="2">Uncharacterized protein</fullName>
    </submittedName>
</protein>
<organism evidence="2 3">
    <name type="scientific">Subtercola boreus</name>
    <dbReference type="NCBI Taxonomy" id="120213"/>
    <lineage>
        <taxon>Bacteria</taxon>
        <taxon>Bacillati</taxon>
        <taxon>Actinomycetota</taxon>
        <taxon>Actinomycetes</taxon>
        <taxon>Micrococcales</taxon>
        <taxon>Microbacteriaceae</taxon>
        <taxon>Subtercola</taxon>
    </lineage>
</organism>
<accession>A0A3E0WD02</accession>
<dbReference type="RefSeq" id="WP_116418295.1">
    <property type="nucleotide sequence ID" value="NZ_NBXC01000014.1"/>
</dbReference>
<evidence type="ECO:0000313" key="2">
    <source>
        <dbReference type="EMBL" id="RFA27534.1"/>
    </source>
</evidence>
<dbReference type="EMBL" id="NBXE01000019">
    <property type="protein sequence ID" value="RFA27534.1"/>
    <property type="molecule type" value="Genomic_DNA"/>
</dbReference>
<gene>
    <name evidence="2" type="ORF">B7R25_07335</name>
</gene>
<keyword evidence="1" id="KW-0812">Transmembrane</keyword>